<dbReference type="Gene3D" id="3.40.30.10">
    <property type="entry name" value="Glutaredoxin"/>
    <property type="match status" value="1"/>
</dbReference>
<dbReference type="InterPro" id="IPR036249">
    <property type="entry name" value="Thioredoxin-like_sf"/>
</dbReference>
<dbReference type="RefSeq" id="XP_007765329.1">
    <property type="nucleotide sequence ID" value="XM_007767139.1"/>
</dbReference>
<dbReference type="KEGG" id="cput:CONPUDRAFT_50940"/>
<dbReference type="CDD" id="cd02970">
    <property type="entry name" value="PRX_like2"/>
    <property type="match status" value="1"/>
</dbReference>
<keyword evidence="3" id="KW-1185">Reference proteome</keyword>
<dbReference type="OrthoDB" id="40334at2759"/>
<dbReference type="SUPFAM" id="SSF52833">
    <property type="entry name" value="Thioredoxin-like"/>
    <property type="match status" value="1"/>
</dbReference>
<dbReference type="PANTHER" id="PTHR28630:SF3">
    <property type="entry name" value="PEROXIREDOXIN-LIKE 2C"/>
    <property type="match status" value="1"/>
</dbReference>
<comment type="caution">
    <text evidence="2">The sequence shown here is derived from an EMBL/GenBank/DDBJ whole genome shotgun (WGS) entry which is preliminary data.</text>
</comment>
<dbReference type="Pfam" id="PF13911">
    <property type="entry name" value="AhpC-TSA_2"/>
    <property type="match status" value="1"/>
</dbReference>
<dbReference type="AlphaFoldDB" id="A0A5M3N074"/>
<gene>
    <name evidence="2" type="ORF">CONPUDRAFT_50940</name>
</gene>
<organism evidence="2 3">
    <name type="scientific">Coniophora puteana (strain RWD-64-598)</name>
    <name type="common">Brown rot fungus</name>
    <dbReference type="NCBI Taxonomy" id="741705"/>
    <lineage>
        <taxon>Eukaryota</taxon>
        <taxon>Fungi</taxon>
        <taxon>Dikarya</taxon>
        <taxon>Basidiomycota</taxon>
        <taxon>Agaricomycotina</taxon>
        <taxon>Agaricomycetes</taxon>
        <taxon>Agaricomycetidae</taxon>
        <taxon>Boletales</taxon>
        <taxon>Coniophorineae</taxon>
        <taxon>Coniophoraceae</taxon>
        <taxon>Coniophora</taxon>
    </lineage>
</organism>
<evidence type="ECO:0000313" key="3">
    <source>
        <dbReference type="Proteomes" id="UP000053558"/>
    </source>
</evidence>
<sequence>MSDPDLTSFSDPGTSFSHSFSLLSAPISFAKSKPVAQRPSTTAGPRDERRRHAVDIARESVLLSPPEQAFDENALPTHEEIADAASYLVMAENGIRVPFGELFRHERVVFIFIRHFWCPYCQDYMASIASTVDPRVLRDAGVSLIIISNGSYKMIKSYRKIFRMPFKIYTDPALRVYQALGMGRRTGPDPQVRGSYIRHGSVRGAGMVLLNALRVGMPMWGRGGNMSQLGGEFVLGPGLRVSWAHRMPSARGHAPIIRVLANAGVSVYATSERVRRTGAHVMTHAEELEWMEGRRRSLNRMQQKKMARRLGVRVDACGSTESSSSEGDTEDRVDECGFVQAKGQERQKHGIKVLRRRPHRKMKQETLIEERDELQIGIDGGVSTAFAMGEVETARQPD</sequence>
<evidence type="ECO:0000256" key="1">
    <source>
        <dbReference type="SAM" id="MobiDB-lite"/>
    </source>
</evidence>
<name>A0A5M3N074_CONPW</name>
<dbReference type="GeneID" id="19207424"/>
<dbReference type="PANTHER" id="PTHR28630">
    <property type="match status" value="1"/>
</dbReference>
<dbReference type="Proteomes" id="UP000053558">
    <property type="component" value="Unassembled WGS sequence"/>
</dbReference>
<accession>A0A5M3N074</accession>
<proteinExistence type="predicted"/>
<evidence type="ECO:0000313" key="2">
    <source>
        <dbReference type="EMBL" id="EIW84291.1"/>
    </source>
</evidence>
<dbReference type="EMBL" id="JH711575">
    <property type="protein sequence ID" value="EIW84291.1"/>
    <property type="molecule type" value="Genomic_DNA"/>
</dbReference>
<reference evidence="3" key="1">
    <citation type="journal article" date="2012" name="Science">
        <title>The Paleozoic origin of enzymatic lignin decomposition reconstructed from 31 fungal genomes.</title>
        <authorList>
            <person name="Floudas D."/>
            <person name="Binder M."/>
            <person name="Riley R."/>
            <person name="Barry K."/>
            <person name="Blanchette R.A."/>
            <person name="Henrissat B."/>
            <person name="Martinez A.T."/>
            <person name="Otillar R."/>
            <person name="Spatafora J.W."/>
            <person name="Yadav J.S."/>
            <person name="Aerts A."/>
            <person name="Benoit I."/>
            <person name="Boyd A."/>
            <person name="Carlson A."/>
            <person name="Copeland A."/>
            <person name="Coutinho P.M."/>
            <person name="de Vries R.P."/>
            <person name="Ferreira P."/>
            <person name="Findley K."/>
            <person name="Foster B."/>
            <person name="Gaskell J."/>
            <person name="Glotzer D."/>
            <person name="Gorecki P."/>
            <person name="Heitman J."/>
            <person name="Hesse C."/>
            <person name="Hori C."/>
            <person name="Igarashi K."/>
            <person name="Jurgens J.A."/>
            <person name="Kallen N."/>
            <person name="Kersten P."/>
            <person name="Kohler A."/>
            <person name="Kuees U."/>
            <person name="Kumar T.K.A."/>
            <person name="Kuo A."/>
            <person name="LaButti K."/>
            <person name="Larrondo L.F."/>
            <person name="Lindquist E."/>
            <person name="Ling A."/>
            <person name="Lombard V."/>
            <person name="Lucas S."/>
            <person name="Lundell T."/>
            <person name="Martin R."/>
            <person name="McLaughlin D.J."/>
            <person name="Morgenstern I."/>
            <person name="Morin E."/>
            <person name="Murat C."/>
            <person name="Nagy L.G."/>
            <person name="Nolan M."/>
            <person name="Ohm R.A."/>
            <person name="Patyshakuliyeva A."/>
            <person name="Rokas A."/>
            <person name="Ruiz-Duenas F.J."/>
            <person name="Sabat G."/>
            <person name="Salamov A."/>
            <person name="Samejima M."/>
            <person name="Schmutz J."/>
            <person name="Slot J.C."/>
            <person name="St John F."/>
            <person name="Stenlid J."/>
            <person name="Sun H."/>
            <person name="Sun S."/>
            <person name="Syed K."/>
            <person name="Tsang A."/>
            <person name="Wiebenga A."/>
            <person name="Young D."/>
            <person name="Pisabarro A."/>
            <person name="Eastwood D.C."/>
            <person name="Martin F."/>
            <person name="Cullen D."/>
            <person name="Grigoriev I.V."/>
            <person name="Hibbett D.S."/>
        </authorList>
    </citation>
    <scope>NUCLEOTIDE SEQUENCE [LARGE SCALE GENOMIC DNA]</scope>
    <source>
        <strain evidence="3">RWD-64-598 SS2</strain>
    </source>
</reference>
<protein>
    <recommendedName>
        <fullName evidence="4">AhpC-TSA-domain-containing protein</fullName>
    </recommendedName>
</protein>
<evidence type="ECO:0008006" key="4">
    <source>
        <dbReference type="Google" id="ProtNLM"/>
    </source>
</evidence>
<dbReference type="InterPro" id="IPR032801">
    <property type="entry name" value="PXL2A/B/C"/>
</dbReference>
<feature type="region of interest" description="Disordered" evidence="1">
    <location>
        <begin position="31"/>
        <end position="51"/>
    </location>
</feature>